<dbReference type="OrthoDB" id="3512640at2759"/>
<organism evidence="10 11">
    <name type="scientific">Spodoptera frugiperda</name>
    <name type="common">Fall armyworm</name>
    <dbReference type="NCBI Taxonomy" id="7108"/>
    <lineage>
        <taxon>Eukaryota</taxon>
        <taxon>Metazoa</taxon>
        <taxon>Ecdysozoa</taxon>
        <taxon>Arthropoda</taxon>
        <taxon>Hexapoda</taxon>
        <taxon>Insecta</taxon>
        <taxon>Pterygota</taxon>
        <taxon>Neoptera</taxon>
        <taxon>Endopterygota</taxon>
        <taxon>Lepidoptera</taxon>
        <taxon>Glossata</taxon>
        <taxon>Ditrysia</taxon>
        <taxon>Noctuoidea</taxon>
        <taxon>Noctuidae</taxon>
        <taxon>Amphipyrinae</taxon>
        <taxon>Spodoptera</taxon>
    </lineage>
</organism>
<evidence type="ECO:0000256" key="9">
    <source>
        <dbReference type="RuleBase" id="RU362118"/>
    </source>
</evidence>
<keyword evidence="6" id="KW-0028">Amino-acid biosynthesis</keyword>
<dbReference type="Proteomes" id="UP000829999">
    <property type="component" value="Chromosome 15"/>
</dbReference>
<evidence type="ECO:0000256" key="2">
    <source>
        <dbReference type="ARBA" id="ARBA00005038"/>
    </source>
</evidence>
<comment type="pathway">
    <text evidence="2">Amino-acid biosynthesis; L-cysteine biosynthesis; L-cysteine from L-homocysteine and L-serine: step 2/2.</text>
</comment>
<dbReference type="GO" id="GO:0009086">
    <property type="term" value="P:methionine biosynthetic process"/>
    <property type="evidence" value="ECO:0007669"/>
    <property type="project" value="UniProtKB-ARBA"/>
</dbReference>
<dbReference type="InterPro" id="IPR015422">
    <property type="entry name" value="PyrdxlP-dep_Trfase_small"/>
</dbReference>
<dbReference type="SUPFAM" id="SSF53383">
    <property type="entry name" value="PLP-dependent transferases"/>
    <property type="match status" value="1"/>
</dbReference>
<gene>
    <name evidence="11" type="primary">LOC118275034</name>
</gene>
<dbReference type="InterPro" id="IPR015421">
    <property type="entry name" value="PyrdxlP-dep_Trfase_major"/>
</dbReference>
<name>A0A9R0DW77_SPOFR</name>
<dbReference type="FunFam" id="3.90.1150.10:FF:000033">
    <property type="entry name" value="Cystathionine gamma-synthase"/>
    <property type="match status" value="1"/>
</dbReference>
<feature type="modified residue" description="N6-(pyridoxal phosphate)lysine" evidence="8">
    <location>
        <position position="241"/>
    </location>
</feature>
<dbReference type="InterPro" id="IPR000277">
    <property type="entry name" value="Cys/Met-Metab_PyrdxlP-dep_enz"/>
</dbReference>
<dbReference type="GeneID" id="118275034"/>
<dbReference type="Gene3D" id="3.90.1150.10">
    <property type="entry name" value="Aspartate Aminotransferase, domain 1"/>
    <property type="match status" value="1"/>
</dbReference>
<evidence type="ECO:0000256" key="5">
    <source>
        <dbReference type="ARBA" id="ARBA00022898"/>
    </source>
</evidence>
<comment type="cofactor">
    <cofactor evidence="1 9">
        <name>pyridoxal 5'-phosphate</name>
        <dbReference type="ChEBI" id="CHEBI:597326"/>
    </cofactor>
</comment>
<dbReference type="Pfam" id="PF01053">
    <property type="entry name" value="Cys_Met_Meta_PP"/>
    <property type="match status" value="1"/>
</dbReference>
<evidence type="ECO:0000256" key="6">
    <source>
        <dbReference type="ARBA" id="ARBA00023192"/>
    </source>
</evidence>
<dbReference type="RefSeq" id="XP_050554606.1">
    <property type="nucleotide sequence ID" value="XM_050698649.1"/>
</dbReference>
<evidence type="ECO:0000256" key="8">
    <source>
        <dbReference type="PIRSR" id="PIRSR001434-2"/>
    </source>
</evidence>
<evidence type="ECO:0000256" key="3">
    <source>
        <dbReference type="ARBA" id="ARBA00009077"/>
    </source>
</evidence>
<dbReference type="GO" id="GO:0005737">
    <property type="term" value="C:cytoplasm"/>
    <property type="evidence" value="ECO:0007669"/>
    <property type="project" value="TreeGrafter"/>
</dbReference>
<dbReference type="InterPro" id="IPR015424">
    <property type="entry name" value="PyrdxlP-dep_Trfase"/>
</dbReference>
<accession>A0A9R0DW77</accession>
<keyword evidence="6" id="KW-0198">Cysteine biosynthesis</keyword>
<dbReference type="GO" id="GO:0019343">
    <property type="term" value="P:cysteine biosynthetic process via cystathionine"/>
    <property type="evidence" value="ECO:0007669"/>
    <property type="project" value="TreeGrafter"/>
</dbReference>
<reference evidence="11" key="1">
    <citation type="submission" date="2025-08" db="UniProtKB">
        <authorList>
            <consortium name="RefSeq"/>
        </authorList>
    </citation>
    <scope>IDENTIFICATION</scope>
    <source>
        <tissue evidence="11">Whole larval tissue</tissue>
    </source>
</reference>
<evidence type="ECO:0000256" key="4">
    <source>
        <dbReference type="ARBA" id="ARBA00012085"/>
    </source>
</evidence>
<keyword evidence="10" id="KW-1185">Reference proteome</keyword>
<dbReference type="AlphaFoldDB" id="A0A9R0DW77"/>
<dbReference type="PIRSF" id="PIRSF001434">
    <property type="entry name" value="CGS"/>
    <property type="match status" value="1"/>
</dbReference>
<dbReference type="EC" id="4.4.1.1" evidence="4"/>
<protein>
    <recommendedName>
        <fullName evidence="4">cystathionine gamma-lyase</fullName>
        <ecNumber evidence="4">4.4.1.1</ecNumber>
    </recommendedName>
    <alternativeName>
        <fullName evidence="7">Gamma-cystathionase</fullName>
    </alternativeName>
</protein>
<dbReference type="GO" id="GO:0004123">
    <property type="term" value="F:cystathionine gamma-lyase activity"/>
    <property type="evidence" value="ECO:0007669"/>
    <property type="project" value="TreeGrafter"/>
</dbReference>
<dbReference type="FunFam" id="3.40.640.10:FF:000009">
    <property type="entry name" value="Cystathionine gamma-synthase homolog"/>
    <property type="match status" value="1"/>
</dbReference>
<dbReference type="PROSITE" id="PS00868">
    <property type="entry name" value="CYS_MET_METAB_PP"/>
    <property type="match status" value="1"/>
</dbReference>
<dbReference type="InterPro" id="IPR054542">
    <property type="entry name" value="Cys_met_metab_PP"/>
</dbReference>
<proteinExistence type="inferred from homology"/>
<dbReference type="PANTHER" id="PTHR11808:SF15">
    <property type="entry name" value="CYSTATHIONINE GAMMA-LYASE"/>
    <property type="match status" value="1"/>
</dbReference>
<comment type="similarity">
    <text evidence="3 9">Belongs to the trans-sulfuration enzymes family.</text>
</comment>
<sequence length="429" mass="47473">MHAAVDRKDNKLPQTSHEPQITACTELRTTWEHQKMTDEQGFQKPKPGFATIAVHAGHNPDKWNGAVAPPVVMSTMYKQAPEGHKGYVYSRSANPMRDTLQECLAALEGAKYAFTFASGQGATTSITSLLSKGDHLVSIDDVYGGTSRLMRENLPRHGIDVTFTDITDLNKLENAIQDNTKMVWLETPTNPNCTVVDLAATVQTVKKRGDIIVVVDNTFLTCYLQRPLDFGADIVMYSLTKYMNGHSDVVMGAAVLNSQEIADKLRIIQKSLGIVPSAFDCYQVNRSLKTLSLRMERHKATSLVIAKWLEKHPNVIEVLHPGLTSHKGHEVSKRQTSGHSGVFSFRHTGGLKESRKLLSCFKVFILAESLGGYESLAEIPSIMTHKSVPPPQKAQLGITDSLVRFSIGLEDPEDLIKDLENAFKETFNN</sequence>
<evidence type="ECO:0000256" key="1">
    <source>
        <dbReference type="ARBA" id="ARBA00001933"/>
    </source>
</evidence>
<dbReference type="GO" id="GO:0030170">
    <property type="term" value="F:pyridoxal phosphate binding"/>
    <property type="evidence" value="ECO:0007669"/>
    <property type="project" value="InterPro"/>
</dbReference>
<evidence type="ECO:0000313" key="11">
    <source>
        <dbReference type="RefSeq" id="XP_050554606.1"/>
    </source>
</evidence>
<dbReference type="PANTHER" id="PTHR11808">
    <property type="entry name" value="TRANS-SULFURATION ENZYME FAMILY MEMBER"/>
    <property type="match status" value="1"/>
</dbReference>
<dbReference type="CDD" id="cd00614">
    <property type="entry name" value="CGS_like"/>
    <property type="match status" value="1"/>
</dbReference>
<dbReference type="Gene3D" id="3.40.640.10">
    <property type="entry name" value="Type I PLP-dependent aspartate aminotransferase-like (Major domain)"/>
    <property type="match status" value="1"/>
</dbReference>
<evidence type="ECO:0000313" key="10">
    <source>
        <dbReference type="Proteomes" id="UP000829999"/>
    </source>
</evidence>
<keyword evidence="5 8" id="KW-0663">Pyridoxal phosphate</keyword>
<evidence type="ECO:0000256" key="7">
    <source>
        <dbReference type="ARBA" id="ARBA00029853"/>
    </source>
</evidence>
<dbReference type="GO" id="GO:0019346">
    <property type="term" value="P:transsulfuration"/>
    <property type="evidence" value="ECO:0007669"/>
    <property type="project" value="InterPro"/>
</dbReference>